<feature type="domain" description="Metaxin glutathione S-transferase" evidence="2">
    <location>
        <begin position="123"/>
        <end position="184"/>
    </location>
</feature>
<dbReference type="InterPro" id="IPR033468">
    <property type="entry name" value="Metaxin_GST"/>
</dbReference>
<dbReference type="SUPFAM" id="SSF52833">
    <property type="entry name" value="Thioredoxin-like"/>
    <property type="match status" value="1"/>
</dbReference>
<evidence type="ECO:0000259" key="3">
    <source>
        <dbReference type="Pfam" id="PF17172"/>
    </source>
</evidence>
<dbReference type="GO" id="GO:0005737">
    <property type="term" value="C:cytoplasm"/>
    <property type="evidence" value="ECO:0007669"/>
    <property type="project" value="TreeGrafter"/>
</dbReference>
<sequence>NDFSGRFSPKGKTPFIIYNGEVVSDSQFSIEYLNKKLNVDVNKDLTKEQRAVAKATQILVDEHLYWLFGYFRWVHDKTVKMVRLTMPNSSFVIWLIRRKCKAALHYQGIGRHSKEEVTHILMTDLQTLADYLGDKQFMMGPTPCEVDCSVFGILTQLIWHASDDVLENLVQEKFPSLYAYTIRMKERFWPDWDDCITHGATRAATK</sequence>
<dbReference type="InterPro" id="IPR012336">
    <property type="entry name" value="Thioredoxin-like_fold"/>
</dbReference>
<dbReference type="Pfam" id="PF17171">
    <property type="entry name" value="GST_C_6"/>
    <property type="match status" value="1"/>
</dbReference>
<dbReference type="SUPFAM" id="SSF47616">
    <property type="entry name" value="GST C-terminal domain-like"/>
    <property type="match status" value="1"/>
</dbReference>
<dbReference type="Gene3D" id="3.40.30.10">
    <property type="entry name" value="Glutaredoxin"/>
    <property type="match status" value="1"/>
</dbReference>
<dbReference type="SFLD" id="SFLDG01180">
    <property type="entry name" value="SUF1"/>
    <property type="match status" value="1"/>
</dbReference>
<dbReference type="InterPro" id="IPR050931">
    <property type="entry name" value="Mito_Protein_Transport_Metaxin"/>
</dbReference>
<dbReference type="CDD" id="cd03193">
    <property type="entry name" value="GST_C_Metaxin"/>
    <property type="match status" value="1"/>
</dbReference>
<evidence type="ECO:0000313" key="5">
    <source>
        <dbReference type="Proteomes" id="UP000678393"/>
    </source>
</evidence>
<dbReference type="Gene3D" id="1.20.1050.10">
    <property type="match status" value="1"/>
</dbReference>
<dbReference type="OrthoDB" id="5809458at2759"/>
<reference evidence="4" key="1">
    <citation type="submission" date="2021-04" db="EMBL/GenBank/DDBJ databases">
        <authorList>
            <consortium name="Molecular Ecology Group"/>
        </authorList>
    </citation>
    <scope>NUCLEOTIDE SEQUENCE</scope>
</reference>
<gene>
    <name evidence="4" type="ORF">CUNI_LOCUS3820</name>
</gene>
<comment type="caution">
    <text evidence="4">The sequence shown here is derived from an EMBL/GenBank/DDBJ whole genome shotgun (WGS) entry which is preliminary data.</text>
</comment>
<comment type="similarity">
    <text evidence="1">Belongs to the FAX family.</text>
</comment>
<dbReference type="PANTHER" id="PTHR12289:SF41">
    <property type="entry name" value="FAILED AXON CONNECTIONS-RELATED"/>
    <property type="match status" value="1"/>
</dbReference>
<evidence type="ECO:0000259" key="2">
    <source>
        <dbReference type="Pfam" id="PF17171"/>
    </source>
</evidence>
<accession>A0A8S3YS40</accession>
<proteinExistence type="inferred from homology"/>
<feature type="non-terminal residue" evidence="4">
    <location>
        <position position="1"/>
    </location>
</feature>
<protein>
    <recommendedName>
        <fullName evidence="6">Failed axon connections</fullName>
    </recommendedName>
</protein>
<dbReference type="Proteomes" id="UP000678393">
    <property type="component" value="Unassembled WGS sequence"/>
</dbReference>
<dbReference type="PANTHER" id="PTHR12289">
    <property type="entry name" value="METAXIN RELATED"/>
    <property type="match status" value="1"/>
</dbReference>
<dbReference type="AlphaFoldDB" id="A0A8S3YS40"/>
<dbReference type="Pfam" id="PF17172">
    <property type="entry name" value="GST_N_4"/>
    <property type="match status" value="1"/>
</dbReference>
<dbReference type="EMBL" id="CAJHNH020000522">
    <property type="protein sequence ID" value="CAG5118262.1"/>
    <property type="molecule type" value="Genomic_DNA"/>
</dbReference>
<dbReference type="SFLD" id="SFLDS00019">
    <property type="entry name" value="Glutathione_Transferase_(cytos"/>
    <property type="match status" value="1"/>
</dbReference>
<evidence type="ECO:0000256" key="1">
    <source>
        <dbReference type="ARBA" id="ARBA00006475"/>
    </source>
</evidence>
<dbReference type="InterPro" id="IPR036282">
    <property type="entry name" value="Glutathione-S-Trfase_C_sf"/>
</dbReference>
<evidence type="ECO:0008006" key="6">
    <source>
        <dbReference type="Google" id="ProtNLM"/>
    </source>
</evidence>
<organism evidence="4 5">
    <name type="scientific">Candidula unifasciata</name>
    <dbReference type="NCBI Taxonomy" id="100452"/>
    <lineage>
        <taxon>Eukaryota</taxon>
        <taxon>Metazoa</taxon>
        <taxon>Spiralia</taxon>
        <taxon>Lophotrochozoa</taxon>
        <taxon>Mollusca</taxon>
        <taxon>Gastropoda</taxon>
        <taxon>Heterobranchia</taxon>
        <taxon>Euthyneura</taxon>
        <taxon>Panpulmonata</taxon>
        <taxon>Eupulmonata</taxon>
        <taxon>Stylommatophora</taxon>
        <taxon>Helicina</taxon>
        <taxon>Helicoidea</taxon>
        <taxon>Geomitridae</taxon>
        <taxon>Candidula</taxon>
    </lineage>
</organism>
<dbReference type="SFLD" id="SFLDG01200">
    <property type="entry name" value="SUF1.1"/>
    <property type="match status" value="1"/>
</dbReference>
<feature type="domain" description="Thioredoxin-like fold" evidence="3">
    <location>
        <begin position="7"/>
        <end position="77"/>
    </location>
</feature>
<keyword evidence="5" id="KW-1185">Reference proteome</keyword>
<dbReference type="InterPro" id="IPR026928">
    <property type="entry name" value="FAX/IsoI-like"/>
</dbReference>
<dbReference type="InterPro" id="IPR036249">
    <property type="entry name" value="Thioredoxin-like_sf"/>
</dbReference>
<evidence type="ECO:0000313" key="4">
    <source>
        <dbReference type="EMBL" id="CAG5118262.1"/>
    </source>
</evidence>
<name>A0A8S3YS40_9EUPU</name>
<dbReference type="InterPro" id="IPR040079">
    <property type="entry name" value="Glutathione_S-Trfase"/>
</dbReference>